<dbReference type="AlphaFoldDB" id="A0A415J8I7"/>
<organism evidence="3 4">
    <name type="scientific">Bacillus licheniformis</name>
    <dbReference type="NCBI Taxonomy" id="1402"/>
    <lineage>
        <taxon>Bacteria</taxon>
        <taxon>Bacillati</taxon>
        <taxon>Bacillota</taxon>
        <taxon>Bacilli</taxon>
        <taxon>Bacillales</taxon>
        <taxon>Bacillaceae</taxon>
        <taxon>Bacillus</taxon>
    </lineage>
</organism>
<gene>
    <name evidence="3" type="ORF">CHCC16736_3536</name>
    <name evidence="2" type="ORF">I6G80_05660</name>
</gene>
<dbReference type="OMA" id="GTFIKMQ"/>
<feature type="transmembrane region" description="Helical" evidence="1">
    <location>
        <begin position="91"/>
        <end position="118"/>
    </location>
</feature>
<dbReference type="InterPro" id="IPR035287">
    <property type="entry name" value="DUF5362"/>
</dbReference>
<dbReference type="Proteomes" id="UP000435910">
    <property type="component" value="Unassembled WGS sequence"/>
</dbReference>
<keyword evidence="1" id="KW-0812">Transmembrane</keyword>
<keyword evidence="1" id="KW-1133">Transmembrane helix</keyword>
<reference evidence="3 4" key="1">
    <citation type="submission" date="2019-06" db="EMBL/GenBank/DDBJ databases">
        <title>Genome sequence analysis of &gt;100 Bacillus licheniformis strains suggests intrinsic resistance to this species.</title>
        <authorList>
            <person name="Wels M."/>
            <person name="Siezen R.J."/>
            <person name="Johansen E."/>
            <person name="Stuer-Lauridsen B."/>
            <person name="Bjerre K."/>
            <person name="Nielsen B.K.K."/>
        </authorList>
    </citation>
    <scope>NUCLEOTIDE SEQUENCE [LARGE SCALE GENOMIC DNA]</scope>
    <source>
        <strain evidence="3 4">BAC-16736</strain>
    </source>
</reference>
<name>A0A415J8I7_BACLI</name>
<accession>A0A415J8I7</accession>
<protein>
    <recommendedName>
        <fullName evidence="6">YwnG</fullName>
    </recommendedName>
</protein>
<reference evidence="2 5" key="2">
    <citation type="submission" date="2020-12" db="EMBL/GenBank/DDBJ databases">
        <title>FDA dAtabase for Regulatory Grade micrObial Sequences (FDA-ARGOS): Supporting development and validation of Infectious Disease Dx tests.</title>
        <authorList>
            <person name="Nelson B."/>
            <person name="Plummer A."/>
            <person name="Tallon L."/>
            <person name="Sadzewicz L."/>
            <person name="Zhao X."/>
            <person name="Boylan J."/>
            <person name="Ott S."/>
            <person name="Bowen H."/>
            <person name="Vavikolanu K."/>
            <person name="Mehta A."/>
            <person name="Aluvathingal J."/>
            <person name="Nadendla S."/>
            <person name="Myers T."/>
            <person name="Yan Y."/>
            <person name="Sichtig H."/>
        </authorList>
    </citation>
    <scope>NUCLEOTIDE SEQUENCE [LARGE SCALE GENOMIC DNA]</scope>
    <source>
        <strain evidence="2 5">FDAARGOS_923</strain>
    </source>
</reference>
<dbReference type="Proteomes" id="UP000595038">
    <property type="component" value="Chromosome"/>
</dbReference>
<dbReference type="Pfam" id="PF17319">
    <property type="entry name" value="DUF5362"/>
    <property type="match status" value="1"/>
</dbReference>
<evidence type="ECO:0000256" key="1">
    <source>
        <dbReference type="SAM" id="Phobius"/>
    </source>
</evidence>
<evidence type="ECO:0000313" key="4">
    <source>
        <dbReference type="Proteomes" id="UP000435910"/>
    </source>
</evidence>
<evidence type="ECO:0000313" key="5">
    <source>
        <dbReference type="Proteomes" id="UP000595038"/>
    </source>
</evidence>
<dbReference type="EMBL" id="NILC01000002">
    <property type="protein sequence ID" value="TWL33519.1"/>
    <property type="molecule type" value="Genomic_DNA"/>
</dbReference>
<evidence type="ECO:0000313" key="3">
    <source>
        <dbReference type="EMBL" id="TWL33519.1"/>
    </source>
</evidence>
<proteinExistence type="predicted"/>
<sequence>MEMTDSMKKSLDAIAKWGKITGVFMIIAGGIYAFFGISLLIIGAAPGVLMIFSGIYLLKSANAAQKMSHDMPQEPHEALLDNYVKFMKWQFFYLLSNIVIFILCIIVFFFLIFLGVLADSYSGYDPYYYE</sequence>
<evidence type="ECO:0000313" key="2">
    <source>
        <dbReference type="EMBL" id="QPR73749.1"/>
    </source>
</evidence>
<feature type="transmembrane region" description="Helical" evidence="1">
    <location>
        <begin position="41"/>
        <end position="58"/>
    </location>
</feature>
<feature type="transmembrane region" description="Helical" evidence="1">
    <location>
        <begin position="17"/>
        <end position="35"/>
    </location>
</feature>
<evidence type="ECO:0008006" key="6">
    <source>
        <dbReference type="Google" id="ProtNLM"/>
    </source>
</evidence>
<keyword evidence="1" id="KW-0472">Membrane</keyword>
<dbReference type="EMBL" id="CP065647">
    <property type="protein sequence ID" value="QPR73749.1"/>
    <property type="molecule type" value="Genomic_DNA"/>
</dbReference>